<dbReference type="SUPFAM" id="SSF52833">
    <property type="entry name" value="Thioredoxin-like"/>
    <property type="match status" value="1"/>
</dbReference>
<dbReference type="InterPro" id="IPR048109">
    <property type="entry name" value="Fdxn_Clost-type"/>
</dbReference>
<reference evidence="1" key="1">
    <citation type="submission" date="2019-08" db="EMBL/GenBank/DDBJ databases">
        <authorList>
            <person name="Kucharzyk K."/>
            <person name="Murdoch R.W."/>
            <person name="Higgins S."/>
            <person name="Loffler F."/>
        </authorList>
    </citation>
    <scope>NUCLEOTIDE SEQUENCE</scope>
</reference>
<name>A0A645GNB8_9ZZZZ</name>
<dbReference type="AlphaFoldDB" id="A0A645GNB8"/>
<gene>
    <name evidence="1" type="ORF">SDC9_172863</name>
</gene>
<proteinExistence type="predicted"/>
<accession>A0A645GNB8</accession>
<protein>
    <submittedName>
        <fullName evidence="1">Ferredoxin, 2Fe-2S</fullName>
    </submittedName>
</protein>
<dbReference type="Gene3D" id="3.40.30.10">
    <property type="entry name" value="Glutaredoxin"/>
    <property type="match status" value="1"/>
</dbReference>
<organism evidence="1">
    <name type="scientific">bioreactor metagenome</name>
    <dbReference type="NCBI Taxonomy" id="1076179"/>
    <lineage>
        <taxon>unclassified sequences</taxon>
        <taxon>metagenomes</taxon>
        <taxon>ecological metagenomes</taxon>
    </lineage>
</organism>
<dbReference type="Pfam" id="PF01257">
    <property type="entry name" value="2Fe-2S_thioredx"/>
    <property type="match status" value="1"/>
</dbReference>
<dbReference type="CDD" id="cd02980">
    <property type="entry name" value="TRX_Fd_family"/>
    <property type="match status" value="1"/>
</dbReference>
<sequence length="102" mass="11148">MVVPKYHVFMCTSCTVNGQQRGFCAKAGAPALVQKLMMEIEDRDLSGDVMVNNTGCFGICEKGPIMVVYPEGVWYGGLTEEKVETICEEHLEGGTSVEALRI</sequence>
<dbReference type="NCBIfam" id="NF041612">
    <property type="entry name" value="fdxn_Clost"/>
    <property type="match status" value="1"/>
</dbReference>
<dbReference type="InterPro" id="IPR036249">
    <property type="entry name" value="Thioredoxin-like_sf"/>
</dbReference>
<dbReference type="EMBL" id="VSSQ01074640">
    <property type="protein sequence ID" value="MPN25454.1"/>
    <property type="molecule type" value="Genomic_DNA"/>
</dbReference>
<evidence type="ECO:0000313" key="1">
    <source>
        <dbReference type="EMBL" id="MPN25454.1"/>
    </source>
</evidence>
<comment type="caution">
    <text evidence="1">The sequence shown here is derived from an EMBL/GenBank/DDBJ whole genome shotgun (WGS) entry which is preliminary data.</text>
</comment>